<dbReference type="Proteomes" id="UP000764837">
    <property type="component" value="Unassembled WGS sequence"/>
</dbReference>
<evidence type="ECO:0000313" key="9">
    <source>
        <dbReference type="Proteomes" id="UP000764837"/>
    </source>
</evidence>
<feature type="domain" description="HTTM-like" evidence="7">
    <location>
        <begin position="6"/>
        <end position="261"/>
    </location>
</feature>
<dbReference type="InterPro" id="IPR011020">
    <property type="entry name" value="HTTM-like"/>
</dbReference>
<proteinExistence type="predicted"/>
<keyword evidence="4 6" id="KW-0472">Membrane</keyword>
<feature type="region of interest" description="Disordered" evidence="5">
    <location>
        <begin position="277"/>
        <end position="327"/>
    </location>
</feature>
<comment type="subcellular location">
    <subcellularLocation>
        <location evidence="1">Endomembrane system</location>
        <topology evidence="1">Multi-pass membrane protein</topology>
    </subcellularLocation>
</comment>
<feature type="transmembrane region" description="Helical" evidence="6">
    <location>
        <begin position="197"/>
        <end position="219"/>
    </location>
</feature>
<evidence type="ECO:0000256" key="2">
    <source>
        <dbReference type="ARBA" id="ARBA00022692"/>
    </source>
</evidence>
<comment type="caution">
    <text evidence="8">The sequence shown here is derived from an EMBL/GenBank/DDBJ whole genome shotgun (WGS) entry which is preliminary data.</text>
</comment>
<gene>
    <name evidence="8" type="ORF">JOD64_003561</name>
</gene>
<feature type="transmembrane region" description="Helical" evidence="6">
    <location>
        <begin position="231"/>
        <end position="251"/>
    </location>
</feature>
<evidence type="ECO:0000256" key="3">
    <source>
        <dbReference type="ARBA" id="ARBA00022989"/>
    </source>
</evidence>
<dbReference type="EMBL" id="JAFBBP010000001">
    <property type="protein sequence ID" value="MBM7492339.1"/>
    <property type="molecule type" value="Genomic_DNA"/>
</dbReference>
<evidence type="ECO:0000256" key="6">
    <source>
        <dbReference type="SAM" id="Phobius"/>
    </source>
</evidence>
<name>A0ABS2LWS0_9ACTN</name>
<evidence type="ECO:0000313" key="8">
    <source>
        <dbReference type="EMBL" id="MBM7492339.1"/>
    </source>
</evidence>
<evidence type="ECO:0000256" key="1">
    <source>
        <dbReference type="ARBA" id="ARBA00004127"/>
    </source>
</evidence>
<organism evidence="8 9">
    <name type="scientific">Micromonospora luteifusca</name>
    <dbReference type="NCBI Taxonomy" id="709860"/>
    <lineage>
        <taxon>Bacteria</taxon>
        <taxon>Bacillati</taxon>
        <taxon>Actinomycetota</taxon>
        <taxon>Actinomycetes</taxon>
        <taxon>Micromonosporales</taxon>
        <taxon>Micromonosporaceae</taxon>
        <taxon>Micromonospora</taxon>
    </lineage>
</organism>
<reference evidence="8 9" key="1">
    <citation type="submission" date="2021-01" db="EMBL/GenBank/DDBJ databases">
        <title>Sequencing the genomes of 1000 actinobacteria strains.</title>
        <authorList>
            <person name="Klenk H.-P."/>
        </authorList>
    </citation>
    <scope>NUCLEOTIDE SEQUENCE [LARGE SCALE GENOMIC DNA]</scope>
    <source>
        <strain evidence="8 9">DSM 100204</strain>
    </source>
</reference>
<keyword evidence="2 6" id="KW-0812">Transmembrane</keyword>
<keyword evidence="3 6" id="KW-1133">Transmembrane helix</keyword>
<feature type="compositionally biased region" description="Low complexity" evidence="5">
    <location>
        <begin position="286"/>
        <end position="313"/>
    </location>
</feature>
<evidence type="ECO:0000256" key="4">
    <source>
        <dbReference type="ARBA" id="ARBA00023136"/>
    </source>
</evidence>
<feature type="transmembrane region" description="Helical" evidence="6">
    <location>
        <begin position="88"/>
        <end position="108"/>
    </location>
</feature>
<evidence type="ECO:0000259" key="7">
    <source>
        <dbReference type="SMART" id="SM00752"/>
    </source>
</evidence>
<dbReference type="SMART" id="SM00752">
    <property type="entry name" value="HTTM"/>
    <property type="match status" value="1"/>
</dbReference>
<keyword evidence="9" id="KW-1185">Reference proteome</keyword>
<sequence length="327" mass="35196">MSRWLTEAVPRGRVAAFRTLIYLFVAADLVIFTPWVRTRVSVPGDMYQPLLIGRLLPLPTPTSALVAVLFWSLLVLALLAATGRAPRLLGWTVCALYLEWMIIAMSYGKVDHDRFGLLVALAVLPTAGRARHGDTTRTEAGGWALRVTQIAVVCTYFLAAWAKLRFGGLDWLTGSVLARAIIRRGTDLADVIAHVPYLLIVAQFGIVAFELLSPVVFLLPARWRLAMVGFFYSFHAITIATITISFAPHLAAMTSFLPLERVRPLVWARRLVGRRAPDASDSTSQEPADAGAAEPVGAGAAPEPVSAGAAAEPLGDQAPALGRPAGP</sequence>
<evidence type="ECO:0000256" key="5">
    <source>
        <dbReference type="SAM" id="MobiDB-lite"/>
    </source>
</evidence>
<feature type="transmembrane region" description="Helical" evidence="6">
    <location>
        <begin position="20"/>
        <end position="38"/>
    </location>
</feature>
<feature type="transmembrane region" description="Helical" evidence="6">
    <location>
        <begin position="143"/>
        <end position="162"/>
    </location>
</feature>
<feature type="transmembrane region" description="Helical" evidence="6">
    <location>
        <begin position="114"/>
        <end position="131"/>
    </location>
</feature>
<accession>A0ABS2LWS0</accession>
<feature type="transmembrane region" description="Helical" evidence="6">
    <location>
        <begin position="58"/>
        <end position="81"/>
    </location>
</feature>
<dbReference type="RefSeq" id="WP_204943233.1">
    <property type="nucleotide sequence ID" value="NZ_JAFBBP010000001.1"/>
</dbReference>
<protein>
    <recommendedName>
        <fullName evidence="7">HTTM-like domain-containing protein</fullName>
    </recommendedName>
</protein>